<dbReference type="PROSITE" id="PS50011">
    <property type="entry name" value="PROTEIN_KINASE_DOM"/>
    <property type="match status" value="1"/>
</dbReference>
<dbReference type="GO" id="GO:0005524">
    <property type="term" value="F:ATP binding"/>
    <property type="evidence" value="ECO:0007669"/>
    <property type="project" value="InterPro"/>
</dbReference>
<accession>A0A9N9CQX8</accession>
<dbReference type="PANTHER" id="PTHR44329">
    <property type="entry name" value="SERINE/THREONINE-PROTEIN KINASE TNNI3K-RELATED"/>
    <property type="match status" value="1"/>
</dbReference>
<comment type="caution">
    <text evidence="2">The sequence shown here is derived from an EMBL/GenBank/DDBJ whole genome shotgun (WGS) entry which is preliminary data.</text>
</comment>
<keyword evidence="3" id="KW-1185">Reference proteome</keyword>
<dbReference type="Proteomes" id="UP000789342">
    <property type="component" value="Unassembled WGS sequence"/>
</dbReference>
<evidence type="ECO:0000313" key="3">
    <source>
        <dbReference type="Proteomes" id="UP000789342"/>
    </source>
</evidence>
<dbReference type="InterPro" id="IPR001245">
    <property type="entry name" value="Ser-Thr/Tyr_kinase_cat_dom"/>
</dbReference>
<feature type="domain" description="Protein kinase" evidence="1">
    <location>
        <begin position="148"/>
        <end position="360"/>
    </location>
</feature>
<protein>
    <submittedName>
        <fullName evidence="2">13390_t:CDS:1</fullName>
    </submittedName>
</protein>
<evidence type="ECO:0000259" key="1">
    <source>
        <dbReference type="PROSITE" id="PS50011"/>
    </source>
</evidence>
<organism evidence="2 3">
    <name type="scientific">Acaulospora morrowiae</name>
    <dbReference type="NCBI Taxonomy" id="94023"/>
    <lineage>
        <taxon>Eukaryota</taxon>
        <taxon>Fungi</taxon>
        <taxon>Fungi incertae sedis</taxon>
        <taxon>Mucoromycota</taxon>
        <taxon>Glomeromycotina</taxon>
        <taxon>Glomeromycetes</taxon>
        <taxon>Diversisporales</taxon>
        <taxon>Acaulosporaceae</taxon>
        <taxon>Acaulospora</taxon>
    </lineage>
</organism>
<dbReference type="InterPro" id="IPR051681">
    <property type="entry name" value="Ser/Thr_Kinases-Pseudokinases"/>
</dbReference>
<dbReference type="CDD" id="cd00180">
    <property type="entry name" value="PKc"/>
    <property type="match status" value="1"/>
</dbReference>
<evidence type="ECO:0000313" key="2">
    <source>
        <dbReference type="EMBL" id="CAG8611928.1"/>
    </source>
</evidence>
<dbReference type="InterPro" id="IPR000719">
    <property type="entry name" value="Prot_kinase_dom"/>
</dbReference>
<name>A0A9N9CQX8_9GLOM</name>
<dbReference type="EMBL" id="CAJVPV010006885">
    <property type="protein sequence ID" value="CAG8611928.1"/>
    <property type="molecule type" value="Genomic_DNA"/>
</dbReference>
<dbReference type="InterPro" id="IPR011009">
    <property type="entry name" value="Kinase-like_dom_sf"/>
</dbReference>
<reference evidence="2" key="1">
    <citation type="submission" date="2021-06" db="EMBL/GenBank/DDBJ databases">
        <authorList>
            <person name="Kallberg Y."/>
            <person name="Tangrot J."/>
            <person name="Rosling A."/>
        </authorList>
    </citation>
    <scope>NUCLEOTIDE SEQUENCE</scope>
    <source>
        <strain evidence="2">CL551</strain>
    </source>
</reference>
<dbReference type="OrthoDB" id="2405765at2759"/>
<dbReference type="Gene3D" id="1.10.510.10">
    <property type="entry name" value="Transferase(Phosphotransferase) domain 1"/>
    <property type="match status" value="1"/>
</dbReference>
<dbReference type="PANTHER" id="PTHR44329:SF291">
    <property type="entry name" value="PROTEIN KINASE DOMAIN-CONTAINING PROTEIN"/>
    <property type="match status" value="1"/>
</dbReference>
<dbReference type="Pfam" id="PF07714">
    <property type="entry name" value="PK_Tyr_Ser-Thr"/>
    <property type="match status" value="1"/>
</dbReference>
<sequence>MEHTDDILSQSTMSSSSLASSVSFGVQSFSKLRPSSISTAPTSHSSFSSITPQSSKLDSSINIDSSQYHITNSASSSESELDVDFLCSTCKQPRKDDRWCQYCESQKLSMDFSNWTSGNPDLNEFIRDTQRRANSKTDYLVWIDYEMFEDVEFLAKGGFGDVYYAVWTNGPNKILVYDKEEHTWKITARTPVALKCLYDSKNISADFLNELKSHYKCRNGLILRCYGITQHRETRNYMLVMQYANGGDLRNYLCENLSLLTWGQKLRMLCDIALGLEGIHDVDLIHRDFHSGNILQHTFNDGTVKTFITDLGLCRPVNKFVASKEKLGKKMEDLRFWTHPKAVYTSRLLPIIKTSRKSGK</sequence>
<dbReference type="GO" id="GO:0004674">
    <property type="term" value="F:protein serine/threonine kinase activity"/>
    <property type="evidence" value="ECO:0007669"/>
    <property type="project" value="TreeGrafter"/>
</dbReference>
<proteinExistence type="predicted"/>
<gene>
    <name evidence="2" type="ORF">AMORRO_LOCUS8258</name>
</gene>
<dbReference type="SUPFAM" id="SSF56112">
    <property type="entry name" value="Protein kinase-like (PK-like)"/>
    <property type="match status" value="1"/>
</dbReference>
<dbReference type="AlphaFoldDB" id="A0A9N9CQX8"/>